<dbReference type="PROSITE" id="PS50011">
    <property type="entry name" value="PROTEIN_KINASE_DOM"/>
    <property type="match status" value="1"/>
</dbReference>
<dbReference type="FunFam" id="3.30.200.20:FF:000081">
    <property type="entry name" value="Octicosapeptide/phox/Bem1p domain kinase superfamily protein"/>
    <property type="match status" value="1"/>
</dbReference>
<keyword evidence="5 6" id="KW-0067">ATP-binding</keyword>
<evidence type="ECO:0000256" key="7">
    <source>
        <dbReference type="SAM" id="MobiDB-lite"/>
    </source>
</evidence>
<evidence type="ECO:0000256" key="3">
    <source>
        <dbReference type="ARBA" id="ARBA00022741"/>
    </source>
</evidence>
<evidence type="ECO:0000313" key="10">
    <source>
        <dbReference type="EMBL" id="ONK78913.1"/>
    </source>
</evidence>
<dbReference type="InterPro" id="IPR050167">
    <property type="entry name" value="Ser_Thr_protein_kinase"/>
</dbReference>
<dbReference type="InterPro" id="IPR011009">
    <property type="entry name" value="Kinase-like_dom_sf"/>
</dbReference>
<evidence type="ECO:0000256" key="8">
    <source>
        <dbReference type="SAM" id="Phobius"/>
    </source>
</evidence>
<evidence type="ECO:0000256" key="6">
    <source>
        <dbReference type="PROSITE-ProRule" id="PRU10141"/>
    </source>
</evidence>
<evidence type="ECO:0000256" key="1">
    <source>
        <dbReference type="ARBA" id="ARBA00022527"/>
    </source>
</evidence>
<accession>A0A5P1FME9</accession>
<dbReference type="SMART" id="SM00666">
    <property type="entry name" value="PB1"/>
    <property type="match status" value="1"/>
</dbReference>
<dbReference type="PANTHER" id="PTHR23257">
    <property type="entry name" value="SERINE-THREONINE PROTEIN KINASE"/>
    <property type="match status" value="1"/>
</dbReference>
<feature type="domain" description="Protein kinase" evidence="9">
    <location>
        <begin position="1116"/>
        <end position="1386"/>
    </location>
</feature>
<dbReference type="Gene3D" id="1.10.510.10">
    <property type="entry name" value="Transferase(Phosphotransferase) domain 1"/>
    <property type="match status" value="1"/>
</dbReference>
<evidence type="ECO:0000259" key="9">
    <source>
        <dbReference type="PROSITE" id="PS50011"/>
    </source>
</evidence>
<dbReference type="Gramene" id="ONK78913">
    <property type="protein sequence ID" value="ONK78913"/>
    <property type="gene ID" value="A4U43_C01F940"/>
</dbReference>
<name>A0A5P1FME9_ASPOF</name>
<keyword evidence="11" id="KW-1185">Reference proteome</keyword>
<dbReference type="GO" id="GO:0005524">
    <property type="term" value="F:ATP binding"/>
    <property type="evidence" value="ECO:0007669"/>
    <property type="project" value="UniProtKB-UniRule"/>
</dbReference>
<organism evidence="10 11">
    <name type="scientific">Asparagus officinalis</name>
    <name type="common">Garden asparagus</name>
    <dbReference type="NCBI Taxonomy" id="4686"/>
    <lineage>
        <taxon>Eukaryota</taxon>
        <taxon>Viridiplantae</taxon>
        <taxon>Streptophyta</taxon>
        <taxon>Embryophyta</taxon>
        <taxon>Tracheophyta</taxon>
        <taxon>Spermatophyta</taxon>
        <taxon>Magnoliopsida</taxon>
        <taxon>Liliopsida</taxon>
        <taxon>Asparagales</taxon>
        <taxon>Asparagaceae</taxon>
        <taxon>Asparagoideae</taxon>
        <taxon>Asparagus</taxon>
    </lineage>
</organism>
<dbReference type="Pfam" id="PF07714">
    <property type="entry name" value="PK_Tyr_Ser-Thr"/>
    <property type="match status" value="1"/>
</dbReference>
<dbReference type="GO" id="GO:0004674">
    <property type="term" value="F:protein serine/threonine kinase activity"/>
    <property type="evidence" value="ECO:0007669"/>
    <property type="project" value="UniProtKB-KW"/>
</dbReference>
<dbReference type="Proteomes" id="UP000243459">
    <property type="component" value="Chromosome 1"/>
</dbReference>
<dbReference type="Gene3D" id="3.30.200.20">
    <property type="entry name" value="Phosphorylase Kinase, domain 1"/>
    <property type="match status" value="1"/>
</dbReference>
<dbReference type="PROSITE" id="PS00107">
    <property type="entry name" value="PROTEIN_KINASE_ATP"/>
    <property type="match status" value="1"/>
</dbReference>
<evidence type="ECO:0000256" key="2">
    <source>
        <dbReference type="ARBA" id="ARBA00022679"/>
    </source>
</evidence>
<dbReference type="InterPro" id="IPR001245">
    <property type="entry name" value="Ser-Thr/Tyr_kinase_cat_dom"/>
</dbReference>
<dbReference type="PANTHER" id="PTHR23257:SF797">
    <property type="entry name" value="KINASE SUPERFAMILY WITH OCTICOSAPEPTIDE_PHOX_BEM1P DOMAIN-CONTAINING PROTEIN"/>
    <property type="match status" value="1"/>
</dbReference>
<proteinExistence type="predicted"/>
<reference evidence="11" key="1">
    <citation type="journal article" date="2017" name="Nat. Commun.">
        <title>The asparagus genome sheds light on the origin and evolution of a young Y chromosome.</title>
        <authorList>
            <person name="Harkess A."/>
            <person name="Zhou J."/>
            <person name="Xu C."/>
            <person name="Bowers J.E."/>
            <person name="Van der Hulst R."/>
            <person name="Ayyampalayam S."/>
            <person name="Mercati F."/>
            <person name="Riccardi P."/>
            <person name="McKain M.R."/>
            <person name="Kakrana A."/>
            <person name="Tang H."/>
            <person name="Ray J."/>
            <person name="Groenendijk J."/>
            <person name="Arikit S."/>
            <person name="Mathioni S.M."/>
            <person name="Nakano M."/>
            <person name="Shan H."/>
            <person name="Telgmann-Rauber A."/>
            <person name="Kanno A."/>
            <person name="Yue Z."/>
            <person name="Chen H."/>
            <person name="Li W."/>
            <person name="Chen Y."/>
            <person name="Xu X."/>
            <person name="Zhang Y."/>
            <person name="Luo S."/>
            <person name="Chen H."/>
            <person name="Gao J."/>
            <person name="Mao Z."/>
            <person name="Pires J.C."/>
            <person name="Luo M."/>
            <person name="Kudrna D."/>
            <person name="Wing R.A."/>
            <person name="Meyers B.C."/>
            <person name="Yi K."/>
            <person name="Kong H."/>
            <person name="Lavrijsen P."/>
            <person name="Sunseri F."/>
            <person name="Falavigna A."/>
            <person name="Ye Y."/>
            <person name="Leebens-Mack J.H."/>
            <person name="Chen G."/>
        </authorList>
    </citation>
    <scope>NUCLEOTIDE SEQUENCE [LARGE SCALE GENOMIC DNA]</scope>
    <source>
        <strain evidence="11">cv. DH0086</strain>
    </source>
</reference>
<keyword evidence="8" id="KW-1133">Transmembrane helix</keyword>
<gene>
    <name evidence="10" type="ORF">A4U43_C01F940</name>
</gene>
<dbReference type="SUPFAM" id="SSF54277">
    <property type="entry name" value="CAD &amp; PB1 domains"/>
    <property type="match status" value="1"/>
</dbReference>
<evidence type="ECO:0000256" key="5">
    <source>
        <dbReference type="ARBA" id="ARBA00022840"/>
    </source>
</evidence>
<keyword evidence="2" id="KW-0808">Transferase</keyword>
<keyword evidence="8" id="KW-0472">Membrane</keyword>
<protein>
    <recommendedName>
        <fullName evidence="9">Protein kinase domain-containing protein</fullName>
    </recommendedName>
</protein>
<feature type="binding site" evidence="6">
    <location>
        <position position="1153"/>
    </location>
    <ligand>
        <name>ATP</name>
        <dbReference type="ChEBI" id="CHEBI:30616"/>
    </ligand>
</feature>
<dbReference type="InterPro" id="IPR000270">
    <property type="entry name" value="PB1_dom"/>
</dbReference>
<evidence type="ECO:0000256" key="4">
    <source>
        <dbReference type="ARBA" id="ARBA00022777"/>
    </source>
</evidence>
<keyword evidence="8" id="KW-0812">Transmembrane</keyword>
<keyword evidence="4" id="KW-0418">Kinase</keyword>
<feature type="region of interest" description="Disordered" evidence="7">
    <location>
        <begin position="219"/>
        <end position="252"/>
    </location>
</feature>
<dbReference type="PRINTS" id="PR00109">
    <property type="entry name" value="TYRKINASE"/>
</dbReference>
<feature type="transmembrane region" description="Helical" evidence="8">
    <location>
        <begin position="7"/>
        <end position="27"/>
    </location>
</feature>
<dbReference type="SUPFAM" id="SSF56112">
    <property type="entry name" value="Protein kinase-like (PK-like)"/>
    <property type="match status" value="1"/>
</dbReference>
<dbReference type="GO" id="GO:0007165">
    <property type="term" value="P:signal transduction"/>
    <property type="evidence" value="ECO:0007669"/>
    <property type="project" value="TreeGrafter"/>
</dbReference>
<dbReference type="Pfam" id="PF00564">
    <property type="entry name" value="PB1"/>
    <property type="match status" value="1"/>
</dbReference>
<keyword evidence="3 6" id="KW-0547">Nucleotide-binding</keyword>
<feature type="region of interest" description="Disordered" evidence="7">
    <location>
        <begin position="1063"/>
        <end position="1085"/>
    </location>
</feature>
<evidence type="ECO:0000313" key="11">
    <source>
        <dbReference type="Proteomes" id="UP000243459"/>
    </source>
</evidence>
<dbReference type="InterPro" id="IPR000719">
    <property type="entry name" value="Prot_kinase_dom"/>
</dbReference>
<keyword evidence="1" id="KW-0723">Serine/threonine-protein kinase</keyword>
<dbReference type="EMBL" id="CM007381">
    <property type="protein sequence ID" value="ONK78913.1"/>
    <property type="molecule type" value="Genomic_DNA"/>
</dbReference>
<dbReference type="InterPro" id="IPR017441">
    <property type="entry name" value="Protein_kinase_ATP_BS"/>
</dbReference>
<dbReference type="InterPro" id="IPR008271">
    <property type="entry name" value="Ser/Thr_kinase_AS"/>
</dbReference>
<dbReference type="CDD" id="cd13999">
    <property type="entry name" value="STKc_MAP3K-like"/>
    <property type="match status" value="1"/>
</dbReference>
<dbReference type="PROSITE" id="PS00108">
    <property type="entry name" value="PROTEIN_KINASE_ST"/>
    <property type="match status" value="1"/>
</dbReference>
<dbReference type="SMART" id="SM00220">
    <property type="entry name" value="S_TKc"/>
    <property type="match status" value="1"/>
</dbReference>
<dbReference type="GO" id="GO:0005737">
    <property type="term" value="C:cytoplasm"/>
    <property type="evidence" value="ECO:0007669"/>
    <property type="project" value="TreeGrafter"/>
</dbReference>
<sequence length="1390" mass="151579">MGATLSVAVPATVVIWITVLMLLVFAWKPRRTLVMEVSSGAVTAVKYRLPDEDLDALISISSQEDLDNMMEEFDRLNETVADGSARIRMFLESADSSEVMDSGHGESYIDAVNGIDLRRKEGMSPSVLSTSFGSIDQDPSRLRFSPDETLVSRRLNGNFVNILGSETYGCPLLLNAASMVSVGDNFRPVQDKMEPLAVVESNLKSDKRKVEGFVEDNLCRYDQNQNDNNGTGGNGNNNNSKSLHHQPLSEMPPLHPIHIQQMPSMIFRTVRLNDCQMSQEPLLHAHANTLVNEQRNGNGLGSNAVHETRTVLQSYHSEDPMRLQASLKPENLVETKVETATVAGNLSSPRRENGRVIHPNVEALDHAKVSHQVGVMGVADPTRRHSPPKIVNGVAADSVPKVETLPTESQFGTNRFTQDTLHPHEKESVVHPNIEVLDSAKVLIPHNTVSGTLTKNMVEPKVDNMAASSDGALTENMVETKGQFGASGFTHDISHPLEKERLVHPKVEALDPTKVLVPNNAISGALTVNMVEPKADSMAASSQFVNYGYSQFPKQSQLHDDDRLLVNPNVPTAVGLPVDTQTSYAGAANLPLSHFPDPFQPLMQNMAPHNHLVKQDPVTNQNFSIVKNGKFHAAALPNGGSPPETHDNVKPINGMMESLHVSTSGPSEASNGNFSIVKNGNLPAAAPSNGVSPPETLENVRPISGMIVSTSKPSEITEHPRTEATVDRGVPVLKRENSLVTENTHATKSQVEGNPVFLGNSYMMPAVFPNGNSFRPVTHLPPPSMDLKPGHHSLAAYNNQGFRLQAGGDAVYLGNAFIDAGLVPQRNSVRLTSQMPPSSMVFTHLQSLQSSDTSQASTVMANHGPLISYNQEMVVRSDIQNERLFLVPAYSYGITPAYDNNDSVNMVPVGGQKYEASLFHLKDPLNNIAVPLNGTVISQISNSGDSSGHVEQFQGPVPSNSLFCNQDPRNILGDMHLLLPSISKMPSQESISPKDLCTENPLVTSKGSELAMVAEDGFDHLQSSKNKDLITESVRHKQGEDHNKQEVQGLPEQAFAAVFEPSVPPTSVTSPHKIPESVHPSNRETGITNKQADKVNFGFPLTDEIGHLQIIKNSDLEELRELGSGTFGTVYHGKWRGSDVAIKRINDRCFAGKPAEEERMRADFWNEAIKLADLHHPNVVAFYGVVLDGPGGSFATVTEFMVNGSLRRALQKNHKLLDNGKRLLIAMDVAFGMEYLHGKNIIHFDLKSDNLLVNLRDAQRPICKVADLGLSKVKCQTLISGGVRGTLPWMAPELLNGGSNLVSDKVDVFSFAIVMWELLTGEEPYADLHYGAIIGGIVSNTLRPPIPEACDPEWRSLMEQCWAAEPSERPNFSDIANRLRSMAASLPQKL</sequence>